<feature type="non-terminal residue" evidence="1">
    <location>
        <position position="1"/>
    </location>
</feature>
<feature type="non-terminal residue" evidence="1">
    <location>
        <position position="201"/>
    </location>
</feature>
<sequence length="201" mass="20230">LPVSISIVAGGSLIYASSLRVPDSASALQPSGSAPAPGFHISTIGPPAPPGSLIPPAPPWSVVDLPSPQDSTPPAVPRHSIPPAPSASVFCHSSSSADLRISASVTSGWDSALTVRILSVAWARWLSVSVSGSTTTCSAAVALPPLWLLPLLAPPWVAIMAAAWVSLPSVSTLAPPSVTTMDFLFCPPPGTPSSTGTTTST</sequence>
<proteinExistence type="predicted"/>
<reference evidence="1 2" key="1">
    <citation type="submission" date="2024-05" db="EMBL/GenBank/DDBJ databases">
        <title>Genome sequencing and assembly of Indian major carp, Cirrhinus mrigala (Hamilton, 1822).</title>
        <authorList>
            <person name="Mohindra V."/>
            <person name="Chowdhury L.M."/>
            <person name="Lal K."/>
            <person name="Jena J.K."/>
        </authorList>
    </citation>
    <scope>NUCLEOTIDE SEQUENCE [LARGE SCALE GENOMIC DNA]</scope>
    <source>
        <strain evidence="1">CM1030</strain>
        <tissue evidence="1">Blood</tissue>
    </source>
</reference>
<dbReference type="AlphaFoldDB" id="A0ABD0P829"/>
<keyword evidence="2" id="KW-1185">Reference proteome</keyword>
<dbReference type="EMBL" id="JAMKFB020000017">
    <property type="protein sequence ID" value="KAL0170154.1"/>
    <property type="molecule type" value="Genomic_DNA"/>
</dbReference>
<dbReference type="Proteomes" id="UP001529510">
    <property type="component" value="Unassembled WGS sequence"/>
</dbReference>
<comment type="caution">
    <text evidence="1">The sequence shown here is derived from an EMBL/GenBank/DDBJ whole genome shotgun (WGS) entry which is preliminary data.</text>
</comment>
<protein>
    <submittedName>
        <fullName evidence="1">Uncharacterized protein</fullName>
    </submittedName>
</protein>
<name>A0ABD0P829_CIRMR</name>
<evidence type="ECO:0000313" key="1">
    <source>
        <dbReference type="EMBL" id="KAL0170154.1"/>
    </source>
</evidence>
<gene>
    <name evidence="1" type="ORF">M9458_034750</name>
</gene>
<accession>A0ABD0P829</accession>
<organism evidence="1 2">
    <name type="scientific">Cirrhinus mrigala</name>
    <name type="common">Mrigala</name>
    <dbReference type="NCBI Taxonomy" id="683832"/>
    <lineage>
        <taxon>Eukaryota</taxon>
        <taxon>Metazoa</taxon>
        <taxon>Chordata</taxon>
        <taxon>Craniata</taxon>
        <taxon>Vertebrata</taxon>
        <taxon>Euteleostomi</taxon>
        <taxon>Actinopterygii</taxon>
        <taxon>Neopterygii</taxon>
        <taxon>Teleostei</taxon>
        <taxon>Ostariophysi</taxon>
        <taxon>Cypriniformes</taxon>
        <taxon>Cyprinidae</taxon>
        <taxon>Labeoninae</taxon>
        <taxon>Labeonini</taxon>
        <taxon>Cirrhinus</taxon>
    </lineage>
</organism>
<evidence type="ECO:0000313" key="2">
    <source>
        <dbReference type="Proteomes" id="UP001529510"/>
    </source>
</evidence>